<evidence type="ECO:0000313" key="7">
    <source>
        <dbReference type="Proteomes" id="UP001359886"/>
    </source>
</evidence>
<dbReference type="EC" id="6.3.3.2" evidence="5"/>
<keyword evidence="5" id="KW-0479">Metal-binding</keyword>
<keyword evidence="5" id="KW-0460">Magnesium</keyword>
<evidence type="ECO:0000256" key="3">
    <source>
        <dbReference type="ARBA" id="ARBA00022840"/>
    </source>
</evidence>
<dbReference type="AlphaFoldDB" id="A0AAW9RLU1"/>
<dbReference type="NCBIfam" id="TIGR02727">
    <property type="entry name" value="MTHFS_bact"/>
    <property type="match status" value="1"/>
</dbReference>
<dbReference type="GO" id="GO:0005524">
    <property type="term" value="F:ATP binding"/>
    <property type="evidence" value="ECO:0007669"/>
    <property type="project" value="UniProtKB-KW"/>
</dbReference>
<feature type="binding site" evidence="4">
    <location>
        <begin position="150"/>
        <end position="158"/>
    </location>
    <ligand>
        <name>ATP</name>
        <dbReference type="ChEBI" id="CHEBI:30616"/>
    </ligand>
</feature>
<protein>
    <recommendedName>
        <fullName evidence="5">5-formyltetrahydrofolate cyclo-ligase</fullName>
        <ecNumber evidence="5">6.3.3.2</ecNumber>
    </recommendedName>
</protein>
<comment type="catalytic activity">
    <reaction evidence="5">
        <text>(6S)-5-formyl-5,6,7,8-tetrahydrofolate + ATP = (6R)-5,10-methenyltetrahydrofolate + ADP + phosphate</text>
        <dbReference type="Rhea" id="RHEA:10488"/>
        <dbReference type="ChEBI" id="CHEBI:30616"/>
        <dbReference type="ChEBI" id="CHEBI:43474"/>
        <dbReference type="ChEBI" id="CHEBI:57455"/>
        <dbReference type="ChEBI" id="CHEBI:57457"/>
        <dbReference type="ChEBI" id="CHEBI:456216"/>
        <dbReference type="EC" id="6.3.3.2"/>
    </reaction>
</comment>
<dbReference type="Proteomes" id="UP001359886">
    <property type="component" value="Unassembled WGS sequence"/>
</dbReference>
<evidence type="ECO:0000256" key="1">
    <source>
        <dbReference type="ARBA" id="ARBA00010638"/>
    </source>
</evidence>
<keyword evidence="2 4" id="KW-0547">Nucleotide-binding</keyword>
<comment type="caution">
    <text evidence="6">The sequence shown here is derived from an EMBL/GenBank/DDBJ whole genome shotgun (WGS) entry which is preliminary data.</text>
</comment>
<evidence type="ECO:0000313" key="6">
    <source>
        <dbReference type="EMBL" id="MEJ8569073.1"/>
    </source>
</evidence>
<dbReference type="InterPro" id="IPR037171">
    <property type="entry name" value="NagB/RpiA_transferase-like"/>
</dbReference>
<dbReference type="SUPFAM" id="SSF100950">
    <property type="entry name" value="NagB/RpiA/CoA transferase-like"/>
    <property type="match status" value="1"/>
</dbReference>
<organism evidence="6 7">
    <name type="scientific">Elongatibacter sediminis</name>
    <dbReference type="NCBI Taxonomy" id="3119006"/>
    <lineage>
        <taxon>Bacteria</taxon>
        <taxon>Pseudomonadati</taxon>
        <taxon>Pseudomonadota</taxon>
        <taxon>Gammaproteobacteria</taxon>
        <taxon>Chromatiales</taxon>
        <taxon>Wenzhouxiangellaceae</taxon>
        <taxon>Elongatibacter</taxon>
    </lineage>
</organism>
<dbReference type="RefSeq" id="WP_354696396.1">
    <property type="nucleotide sequence ID" value="NZ_JAZHOG010000011.1"/>
</dbReference>
<keyword evidence="7" id="KW-1185">Reference proteome</keyword>
<dbReference type="Gene3D" id="3.40.50.10420">
    <property type="entry name" value="NagB/RpiA/CoA transferase-like"/>
    <property type="match status" value="1"/>
</dbReference>
<dbReference type="PANTHER" id="PTHR23407:SF1">
    <property type="entry name" value="5-FORMYLTETRAHYDROFOLATE CYCLO-LIGASE"/>
    <property type="match status" value="1"/>
</dbReference>
<feature type="binding site" evidence="4">
    <location>
        <position position="66"/>
    </location>
    <ligand>
        <name>substrate</name>
    </ligand>
</feature>
<evidence type="ECO:0000256" key="4">
    <source>
        <dbReference type="PIRSR" id="PIRSR006806-1"/>
    </source>
</evidence>
<keyword evidence="3 4" id="KW-0067">ATP-binding</keyword>
<comment type="similarity">
    <text evidence="1 5">Belongs to the 5-formyltetrahydrofolate cyclo-ligase family.</text>
</comment>
<evidence type="ECO:0000256" key="2">
    <source>
        <dbReference type="ARBA" id="ARBA00022741"/>
    </source>
</evidence>
<dbReference type="EMBL" id="JAZHOG010000011">
    <property type="protein sequence ID" value="MEJ8569073.1"/>
    <property type="molecule type" value="Genomic_DNA"/>
</dbReference>
<sequence>MPDSVPVPDTPAARKRALRARLRARRRDLDPATRATADHSINEHVLDLARSVPQGTVAAFRAFDGEPDLNPALSALARSGRRLALPVLVATPGAATTRARHLEFHAWDVETDLLTNHFGIDEPHTGRPVSLDEIGLILVPLVGWDPNGGRLGMGAGYYDRALAGVADQKYPVRAGIAYSVQRADTLPLETHDVRLHEIITEHGRFTCPP</sequence>
<reference evidence="6 7" key="1">
    <citation type="submission" date="2024-02" db="EMBL/GenBank/DDBJ databases">
        <title>A novel Wenzhouxiangellaceae bacterium, isolated from coastal sediments.</title>
        <authorList>
            <person name="Du Z.-J."/>
            <person name="Ye Y.-Q."/>
            <person name="Zhang X.-Y."/>
        </authorList>
    </citation>
    <scope>NUCLEOTIDE SEQUENCE [LARGE SCALE GENOMIC DNA]</scope>
    <source>
        <strain evidence="6 7">CH-27</strain>
    </source>
</reference>
<name>A0AAW9RLU1_9GAMM</name>
<dbReference type="InterPro" id="IPR002698">
    <property type="entry name" value="FTHF_cligase"/>
</dbReference>
<evidence type="ECO:0000256" key="5">
    <source>
        <dbReference type="RuleBase" id="RU361279"/>
    </source>
</evidence>
<dbReference type="GO" id="GO:0046872">
    <property type="term" value="F:metal ion binding"/>
    <property type="evidence" value="ECO:0007669"/>
    <property type="project" value="UniProtKB-KW"/>
</dbReference>
<dbReference type="GO" id="GO:0009396">
    <property type="term" value="P:folic acid-containing compound biosynthetic process"/>
    <property type="evidence" value="ECO:0007669"/>
    <property type="project" value="TreeGrafter"/>
</dbReference>
<dbReference type="InterPro" id="IPR024185">
    <property type="entry name" value="FTHF_cligase-like_sf"/>
</dbReference>
<dbReference type="Pfam" id="PF01812">
    <property type="entry name" value="5-FTHF_cyc-lig"/>
    <property type="match status" value="1"/>
</dbReference>
<gene>
    <name evidence="6" type="ORF">V3330_15690</name>
</gene>
<dbReference type="GO" id="GO:0035999">
    <property type="term" value="P:tetrahydrofolate interconversion"/>
    <property type="evidence" value="ECO:0007669"/>
    <property type="project" value="TreeGrafter"/>
</dbReference>
<accession>A0AAW9RLU1</accession>
<dbReference type="PIRSF" id="PIRSF006806">
    <property type="entry name" value="FTHF_cligase"/>
    <property type="match status" value="1"/>
</dbReference>
<dbReference type="PANTHER" id="PTHR23407">
    <property type="entry name" value="ATPASE INHIBITOR/5-FORMYLTETRAHYDROFOLATE CYCLO-LIGASE"/>
    <property type="match status" value="1"/>
</dbReference>
<proteinExistence type="inferred from homology"/>
<comment type="cofactor">
    <cofactor evidence="5">
        <name>Mg(2+)</name>
        <dbReference type="ChEBI" id="CHEBI:18420"/>
    </cofactor>
</comment>
<keyword evidence="6" id="KW-0436">Ligase</keyword>
<dbReference type="GO" id="GO:0030272">
    <property type="term" value="F:5-formyltetrahydrofolate cyclo-ligase activity"/>
    <property type="evidence" value="ECO:0007669"/>
    <property type="project" value="UniProtKB-EC"/>
</dbReference>
<feature type="binding site" evidence="4">
    <location>
        <begin position="15"/>
        <end position="19"/>
    </location>
    <ligand>
        <name>ATP</name>
        <dbReference type="ChEBI" id="CHEBI:30616"/>
    </ligand>
</feature>